<dbReference type="Gene3D" id="3.30.450.60">
    <property type="match status" value="1"/>
</dbReference>
<evidence type="ECO:0000313" key="14">
    <source>
        <dbReference type="EMBL" id="EDK36198.2"/>
    </source>
</evidence>
<dbReference type="OMA" id="NELMLHS"/>
<dbReference type="OrthoDB" id="10249988at2759"/>
<dbReference type="KEGG" id="pgu:PGUG_00296"/>
<evidence type="ECO:0000256" key="8">
    <source>
        <dbReference type="ARBA" id="ARBA00023034"/>
    </source>
</evidence>
<evidence type="ECO:0000256" key="2">
    <source>
        <dbReference type="ARBA" id="ARBA00006972"/>
    </source>
</evidence>
<evidence type="ECO:0000256" key="7">
    <source>
        <dbReference type="ARBA" id="ARBA00022927"/>
    </source>
</evidence>
<evidence type="ECO:0000256" key="3">
    <source>
        <dbReference type="ARBA" id="ARBA00011775"/>
    </source>
</evidence>
<comment type="subcellular location">
    <subcellularLocation>
        <location evidence="12">Cytoplasm</location>
    </subcellularLocation>
    <subcellularLocation>
        <location evidence="1 12">Golgi apparatus membrane</location>
        <topology evidence="1 12">Peripheral membrane protein</topology>
        <orientation evidence="1 12">Cytoplasmic side</orientation>
    </subcellularLocation>
    <subcellularLocation>
        <location evidence="12">Cytoplasmic vesicle</location>
        <location evidence="12">COPI-coated vesicle membrane</location>
        <topology evidence="12">Peripheral membrane protein</topology>
        <orientation evidence="12">Cytoplasmic side</orientation>
    </subcellularLocation>
</comment>
<evidence type="ECO:0000259" key="13">
    <source>
        <dbReference type="Pfam" id="PF01217"/>
    </source>
</evidence>
<dbReference type="PANTHER" id="PTHR11043:SF0">
    <property type="entry name" value="COATOMER SUBUNIT ZETA"/>
    <property type="match status" value="1"/>
</dbReference>
<evidence type="ECO:0000313" key="15">
    <source>
        <dbReference type="Proteomes" id="UP000001997"/>
    </source>
</evidence>
<evidence type="ECO:0000256" key="9">
    <source>
        <dbReference type="ARBA" id="ARBA00023136"/>
    </source>
</evidence>
<dbReference type="GO" id="GO:0006886">
    <property type="term" value="P:intracellular protein transport"/>
    <property type="evidence" value="ECO:0007669"/>
    <property type="project" value="TreeGrafter"/>
</dbReference>
<name>A5DAJ1_PICGU</name>
<dbReference type="FunFam" id="3.30.450.60:FF:000013">
    <property type="entry name" value="Coatomer subunit zeta"/>
    <property type="match status" value="1"/>
</dbReference>
<dbReference type="GO" id="GO:0000139">
    <property type="term" value="C:Golgi membrane"/>
    <property type="evidence" value="ECO:0007669"/>
    <property type="project" value="UniProtKB-SubCell"/>
</dbReference>
<dbReference type="FunCoup" id="A5DAJ1">
    <property type="interactions" value="487"/>
</dbReference>
<dbReference type="EMBL" id="CH408155">
    <property type="protein sequence ID" value="EDK36198.2"/>
    <property type="molecule type" value="Genomic_DNA"/>
</dbReference>
<evidence type="ECO:0000256" key="6">
    <source>
        <dbReference type="ARBA" id="ARBA00022892"/>
    </source>
</evidence>
<dbReference type="InterPro" id="IPR022775">
    <property type="entry name" value="AP_mu_sigma_su"/>
</dbReference>
<keyword evidence="10 12" id="KW-0968">Cytoplasmic vesicle</keyword>
<keyword evidence="7 12" id="KW-0653">Protein transport</keyword>
<keyword evidence="5 12" id="KW-0963">Cytoplasm</keyword>
<proteinExistence type="inferred from homology"/>
<dbReference type="VEuPathDB" id="FungiDB:PGUG_00296"/>
<dbReference type="eggNOG" id="KOG3343">
    <property type="taxonomic scope" value="Eukaryota"/>
</dbReference>
<comment type="subunit">
    <text evidence="3 12">Oligomeric complex that consists of at least the alpha, beta, beta', gamma, delta, epsilon and zeta subunits.</text>
</comment>
<comment type="similarity">
    <text evidence="2 12">Belongs to the adaptor complexes small subunit family.</text>
</comment>
<dbReference type="GO" id="GO:0030126">
    <property type="term" value="C:COPI vesicle coat"/>
    <property type="evidence" value="ECO:0007669"/>
    <property type="project" value="UniProtKB-UniRule"/>
</dbReference>
<comment type="function">
    <text evidence="11">The coatomer is a cytosolic protein complex that binds to dilysine motifs and reversibly associates with Golgi non-clathrin-coated vesicles, which further mediate biosynthetic protein transport from the ER, via the Golgi up to the trans Golgi network. Coatomer complex is required for budding from Golgi membranes, and is essential for the retrograde Golgi-to-ER transport of dilysine-tagged proteins. The zeta subunit may be involved in regulating the coat assembly and, hence, the rate of biosynthetic protein transport due to its association-dissociation properties with the coatomer complex.</text>
</comment>
<evidence type="ECO:0000256" key="11">
    <source>
        <dbReference type="ARBA" id="ARBA00045555"/>
    </source>
</evidence>
<keyword evidence="9 12" id="KW-0472">Membrane</keyword>
<evidence type="ECO:0000256" key="10">
    <source>
        <dbReference type="ARBA" id="ARBA00023329"/>
    </source>
</evidence>
<evidence type="ECO:0000256" key="12">
    <source>
        <dbReference type="RuleBase" id="RU366053"/>
    </source>
</evidence>
<evidence type="ECO:0000256" key="4">
    <source>
        <dbReference type="ARBA" id="ARBA00022448"/>
    </source>
</evidence>
<dbReference type="AlphaFoldDB" id="A5DAJ1"/>
<dbReference type="STRING" id="294746.A5DAJ1"/>
<feature type="domain" description="AP complex mu/sigma subunit" evidence="13">
    <location>
        <begin position="10"/>
        <end position="149"/>
    </location>
</feature>
<protein>
    <recommendedName>
        <fullName evidence="12">Coatomer subunit zeta</fullName>
    </recommendedName>
</protein>
<dbReference type="InterPro" id="IPR011012">
    <property type="entry name" value="Longin-like_dom_sf"/>
</dbReference>
<dbReference type="HOGENOM" id="CLU_086803_0_0_1"/>
<dbReference type="RefSeq" id="XP_001486919.2">
    <property type="nucleotide sequence ID" value="XM_001486869.1"/>
</dbReference>
<keyword evidence="15" id="KW-1185">Reference proteome</keyword>
<dbReference type="InterPro" id="IPR039652">
    <property type="entry name" value="Coatomer_zeta"/>
</dbReference>
<keyword evidence="4 12" id="KW-0813">Transport</keyword>
<dbReference type="Pfam" id="PF01217">
    <property type="entry name" value="Clat_adaptor_s"/>
    <property type="match status" value="1"/>
</dbReference>
<dbReference type="Proteomes" id="UP000001997">
    <property type="component" value="Unassembled WGS sequence"/>
</dbReference>
<reference evidence="14 15" key="1">
    <citation type="journal article" date="2009" name="Nature">
        <title>Evolution of pathogenicity and sexual reproduction in eight Candida genomes.</title>
        <authorList>
            <person name="Butler G."/>
            <person name="Rasmussen M.D."/>
            <person name="Lin M.F."/>
            <person name="Santos M.A."/>
            <person name="Sakthikumar S."/>
            <person name="Munro C.A."/>
            <person name="Rheinbay E."/>
            <person name="Grabherr M."/>
            <person name="Forche A."/>
            <person name="Reedy J.L."/>
            <person name="Agrafioti I."/>
            <person name="Arnaud M.B."/>
            <person name="Bates S."/>
            <person name="Brown A.J."/>
            <person name="Brunke S."/>
            <person name="Costanzo M.C."/>
            <person name="Fitzpatrick D.A."/>
            <person name="de Groot P.W."/>
            <person name="Harris D."/>
            <person name="Hoyer L.L."/>
            <person name="Hube B."/>
            <person name="Klis F.M."/>
            <person name="Kodira C."/>
            <person name="Lennard N."/>
            <person name="Logue M.E."/>
            <person name="Martin R."/>
            <person name="Neiman A.M."/>
            <person name="Nikolaou E."/>
            <person name="Quail M.A."/>
            <person name="Quinn J."/>
            <person name="Santos M.C."/>
            <person name="Schmitzberger F.F."/>
            <person name="Sherlock G."/>
            <person name="Shah P."/>
            <person name="Silverstein K.A."/>
            <person name="Skrzypek M.S."/>
            <person name="Soll D."/>
            <person name="Staggs R."/>
            <person name="Stansfield I."/>
            <person name="Stumpf M.P."/>
            <person name="Sudbery P.E."/>
            <person name="Srikantha T."/>
            <person name="Zeng Q."/>
            <person name="Berman J."/>
            <person name="Berriman M."/>
            <person name="Heitman J."/>
            <person name="Gow N.A."/>
            <person name="Lorenz M.C."/>
            <person name="Birren B.W."/>
            <person name="Kellis M."/>
            <person name="Cuomo C.A."/>
        </authorList>
    </citation>
    <scope>NUCLEOTIDE SEQUENCE [LARGE SCALE GENOMIC DNA]</scope>
    <source>
        <strain evidence="15">ATCC 6260 / CBS 566 / DSM 6381 / JCM 1539 / NBRC 10279 / NRRL Y-324</strain>
    </source>
</reference>
<keyword evidence="6 12" id="KW-0931">ER-Golgi transport</keyword>
<dbReference type="GO" id="GO:0006891">
    <property type="term" value="P:intra-Golgi vesicle-mediated transport"/>
    <property type="evidence" value="ECO:0007669"/>
    <property type="project" value="TreeGrafter"/>
</dbReference>
<dbReference type="GeneID" id="5129308"/>
<dbReference type="SUPFAM" id="SSF64356">
    <property type="entry name" value="SNARE-like"/>
    <property type="match status" value="1"/>
</dbReference>
<keyword evidence="8 12" id="KW-0333">Golgi apparatus</keyword>
<sequence length="191" mass="21171">MSSNISLYTITACLLLDNEGRRLFAKYYQTQNPSHAYKNAAQQNQFESSVFSKINKMHQDILLYDNHLIAYKQTNDVLLVVVSSVAENEAMVYSLANNLHEALTILLNSSLDKATVVEKYDMVSLCVDEAIDDGIILEMDPAIIVSRVTNPPSASAVAGELSSKIEFSERGLMNAFAFASKKLSERIQQGI</sequence>
<dbReference type="PANTHER" id="PTHR11043">
    <property type="entry name" value="ZETA-COAT PROTEIN"/>
    <property type="match status" value="1"/>
</dbReference>
<dbReference type="InParanoid" id="A5DAJ1"/>
<evidence type="ECO:0000256" key="1">
    <source>
        <dbReference type="ARBA" id="ARBA00004255"/>
    </source>
</evidence>
<organism evidence="14 15">
    <name type="scientific">Meyerozyma guilliermondii (strain ATCC 6260 / CBS 566 / DSM 6381 / JCM 1539 / NBRC 10279 / NRRL Y-324)</name>
    <name type="common">Yeast</name>
    <name type="synonym">Candida guilliermondii</name>
    <dbReference type="NCBI Taxonomy" id="294746"/>
    <lineage>
        <taxon>Eukaryota</taxon>
        <taxon>Fungi</taxon>
        <taxon>Dikarya</taxon>
        <taxon>Ascomycota</taxon>
        <taxon>Saccharomycotina</taxon>
        <taxon>Pichiomycetes</taxon>
        <taxon>Debaryomycetaceae</taxon>
        <taxon>Meyerozyma</taxon>
    </lineage>
</organism>
<dbReference type="GO" id="GO:0006890">
    <property type="term" value="P:retrograde vesicle-mediated transport, Golgi to endoplasmic reticulum"/>
    <property type="evidence" value="ECO:0007669"/>
    <property type="project" value="UniProtKB-UniRule"/>
</dbReference>
<gene>
    <name evidence="14" type="ORF">PGUG_00296</name>
</gene>
<evidence type="ECO:0000256" key="5">
    <source>
        <dbReference type="ARBA" id="ARBA00022490"/>
    </source>
</evidence>
<accession>A5DAJ1</accession>